<sequence>MFLVPYLHGCIRHSAAAEYMFLGAQSGNCVEGGPISPHKKMGRAHGAQLSICLGRFAPTLTIWAISRYDPLHGVFFAKIFYRKNIVLKNHINLFYIL</sequence>
<dbReference type="HOGENOM" id="CLU_2350112_0_0_1"/>
<dbReference type="Proteomes" id="UP000006038">
    <property type="component" value="Chromosome 12"/>
</dbReference>
<accession>J3NES4</accession>
<dbReference type="AlphaFoldDB" id="J3NES4"/>
<name>J3NES4_ORYBR</name>
<proteinExistence type="predicted"/>
<dbReference type="Gramene" id="OB12G24820.1">
    <property type="protein sequence ID" value="OB12G24820.1"/>
    <property type="gene ID" value="OB12G24820"/>
</dbReference>
<keyword evidence="2" id="KW-1185">Reference proteome</keyword>
<reference evidence="1" key="2">
    <citation type="submission" date="2013-04" db="UniProtKB">
        <authorList>
            <consortium name="EnsemblPlants"/>
        </authorList>
    </citation>
    <scope>IDENTIFICATION</scope>
</reference>
<reference evidence="1" key="1">
    <citation type="journal article" date="2013" name="Nat. Commun.">
        <title>Whole-genome sequencing of Oryza brachyantha reveals mechanisms underlying Oryza genome evolution.</title>
        <authorList>
            <person name="Chen J."/>
            <person name="Huang Q."/>
            <person name="Gao D."/>
            <person name="Wang J."/>
            <person name="Lang Y."/>
            <person name="Liu T."/>
            <person name="Li B."/>
            <person name="Bai Z."/>
            <person name="Luis Goicoechea J."/>
            <person name="Liang C."/>
            <person name="Chen C."/>
            <person name="Zhang W."/>
            <person name="Sun S."/>
            <person name="Liao Y."/>
            <person name="Zhang X."/>
            <person name="Yang L."/>
            <person name="Song C."/>
            <person name="Wang M."/>
            <person name="Shi J."/>
            <person name="Liu G."/>
            <person name="Liu J."/>
            <person name="Zhou H."/>
            <person name="Zhou W."/>
            <person name="Yu Q."/>
            <person name="An N."/>
            <person name="Chen Y."/>
            <person name="Cai Q."/>
            <person name="Wang B."/>
            <person name="Liu B."/>
            <person name="Min J."/>
            <person name="Huang Y."/>
            <person name="Wu H."/>
            <person name="Li Z."/>
            <person name="Zhang Y."/>
            <person name="Yin Y."/>
            <person name="Song W."/>
            <person name="Jiang J."/>
            <person name="Jackson S.A."/>
            <person name="Wing R.A."/>
            <person name="Wang J."/>
            <person name="Chen M."/>
        </authorList>
    </citation>
    <scope>NUCLEOTIDE SEQUENCE [LARGE SCALE GENOMIC DNA]</scope>
    <source>
        <strain evidence="1">cv. IRGC 101232</strain>
    </source>
</reference>
<organism evidence="1">
    <name type="scientific">Oryza brachyantha</name>
    <name type="common">malo sina</name>
    <dbReference type="NCBI Taxonomy" id="4533"/>
    <lineage>
        <taxon>Eukaryota</taxon>
        <taxon>Viridiplantae</taxon>
        <taxon>Streptophyta</taxon>
        <taxon>Embryophyta</taxon>
        <taxon>Tracheophyta</taxon>
        <taxon>Spermatophyta</taxon>
        <taxon>Magnoliopsida</taxon>
        <taxon>Liliopsida</taxon>
        <taxon>Poales</taxon>
        <taxon>Poaceae</taxon>
        <taxon>BOP clade</taxon>
        <taxon>Oryzoideae</taxon>
        <taxon>Oryzeae</taxon>
        <taxon>Oryzinae</taxon>
        <taxon>Oryza</taxon>
    </lineage>
</organism>
<evidence type="ECO:0000313" key="1">
    <source>
        <dbReference type="EnsemblPlants" id="OB12G24820.1"/>
    </source>
</evidence>
<dbReference type="EnsemblPlants" id="OB12G24820.1">
    <property type="protein sequence ID" value="OB12G24820.1"/>
    <property type="gene ID" value="OB12G24820"/>
</dbReference>
<protein>
    <submittedName>
        <fullName evidence="1">Uncharacterized protein</fullName>
    </submittedName>
</protein>
<evidence type="ECO:0000313" key="2">
    <source>
        <dbReference type="Proteomes" id="UP000006038"/>
    </source>
</evidence>